<feature type="domain" description="Response regulatory" evidence="7">
    <location>
        <begin position="3"/>
        <end position="119"/>
    </location>
</feature>
<organism evidence="8 9">
    <name type="scientific">Candidatus Thermoflexus japonica</name>
    <dbReference type="NCBI Taxonomy" id="2035417"/>
    <lineage>
        <taxon>Bacteria</taxon>
        <taxon>Bacillati</taxon>
        <taxon>Chloroflexota</taxon>
        <taxon>Thermoflexia</taxon>
        <taxon>Thermoflexales</taxon>
        <taxon>Thermoflexaceae</taxon>
        <taxon>Thermoflexus</taxon>
    </lineage>
</organism>
<accession>A0A2H5Y4N7</accession>
<evidence type="ECO:0000256" key="6">
    <source>
        <dbReference type="PROSITE-ProRule" id="PRU00169"/>
    </source>
</evidence>
<dbReference type="EMBL" id="BEHY01000009">
    <property type="protein sequence ID" value="GBD08409.1"/>
    <property type="molecule type" value="Genomic_DNA"/>
</dbReference>
<keyword evidence="3" id="KW-0805">Transcription regulation</keyword>
<dbReference type="PROSITE" id="PS50110">
    <property type="entry name" value="RESPONSE_REGULATORY"/>
    <property type="match status" value="1"/>
</dbReference>
<dbReference type="Pfam" id="PF00072">
    <property type="entry name" value="Response_reg"/>
    <property type="match status" value="1"/>
</dbReference>
<dbReference type="PANTHER" id="PTHR44591">
    <property type="entry name" value="STRESS RESPONSE REGULATOR PROTEIN 1"/>
    <property type="match status" value="1"/>
</dbReference>
<evidence type="ECO:0000256" key="2">
    <source>
        <dbReference type="ARBA" id="ARBA00023012"/>
    </source>
</evidence>
<dbReference type="SUPFAM" id="SSF52540">
    <property type="entry name" value="P-loop containing nucleoside triphosphate hydrolases"/>
    <property type="match status" value="1"/>
</dbReference>
<dbReference type="PANTHER" id="PTHR44591:SF14">
    <property type="entry name" value="PROTEIN PILG"/>
    <property type="match status" value="1"/>
</dbReference>
<evidence type="ECO:0000313" key="8">
    <source>
        <dbReference type="EMBL" id="GBD08409.1"/>
    </source>
</evidence>
<gene>
    <name evidence="8" type="primary">mprA_1</name>
    <name evidence="8" type="ORF">HRbin22_00649</name>
</gene>
<evidence type="ECO:0000259" key="7">
    <source>
        <dbReference type="PROSITE" id="PS50110"/>
    </source>
</evidence>
<dbReference type="InterPro" id="IPR001789">
    <property type="entry name" value="Sig_transdc_resp-reg_receiver"/>
</dbReference>
<dbReference type="FunFam" id="3.40.50.2300:FF:000001">
    <property type="entry name" value="DNA-binding response regulator PhoB"/>
    <property type="match status" value="1"/>
</dbReference>
<keyword evidence="2" id="KW-0902">Two-component regulatory system</keyword>
<sequence length="365" mass="40359">MARLLVVDDDPDARRLIGLVLRRAGHDILYAEDGFQALEVMGREHPDLIILDLMMPGMDGFEVLEAMRQRVDLRGLPVIVLTAKAQVAPAAEQKLLHVQAYLTKPVSAETLLRTVEETLKATRPLLPSGGRALEIAGGESWPGSAGELLASALAAALAAHAPTFLIDVEGLGRGAMIFDLEPRLTVEDLEVGRDPAQGLIPVREQLQVWSIYGRPGPAAVQRVAEQLAPQAEFLVWMVGDPIGPVAASIFSRCLRVFFTFESHGPGMRRARIVLRQLEEQGLRSPEVSPVWVRRWMVPEPWTETEIQNRLGGVPIRVWPVDPVTAHRALQDGRPIQEVEPESPTAYRIREWVGEILELAKERRAS</sequence>
<name>A0A2H5Y4N7_9CHLR</name>
<comment type="caution">
    <text evidence="8">The sequence shown here is derived from an EMBL/GenBank/DDBJ whole genome shotgun (WGS) entry which is preliminary data.</text>
</comment>
<keyword evidence="5" id="KW-0804">Transcription</keyword>
<keyword evidence="1 6" id="KW-0597">Phosphoprotein</keyword>
<keyword evidence="4" id="KW-0238">DNA-binding</keyword>
<dbReference type="InterPro" id="IPR011006">
    <property type="entry name" value="CheY-like_superfamily"/>
</dbReference>
<protein>
    <submittedName>
        <fullName evidence="8">Response regulator MprA</fullName>
    </submittedName>
</protein>
<dbReference type="SUPFAM" id="SSF52172">
    <property type="entry name" value="CheY-like"/>
    <property type="match status" value="1"/>
</dbReference>
<evidence type="ECO:0000256" key="5">
    <source>
        <dbReference type="ARBA" id="ARBA00023163"/>
    </source>
</evidence>
<feature type="modified residue" description="4-aspartylphosphate" evidence="6">
    <location>
        <position position="52"/>
    </location>
</feature>
<dbReference type="GO" id="GO:0003677">
    <property type="term" value="F:DNA binding"/>
    <property type="evidence" value="ECO:0007669"/>
    <property type="project" value="UniProtKB-KW"/>
</dbReference>
<dbReference type="CDD" id="cd00156">
    <property type="entry name" value="REC"/>
    <property type="match status" value="1"/>
</dbReference>
<dbReference type="Gene3D" id="3.40.50.300">
    <property type="entry name" value="P-loop containing nucleotide triphosphate hydrolases"/>
    <property type="match status" value="1"/>
</dbReference>
<dbReference type="GO" id="GO:0000160">
    <property type="term" value="P:phosphorelay signal transduction system"/>
    <property type="evidence" value="ECO:0007669"/>
    <property type="project" value="UniProtKB-KW"/>
</dbReference>
<reference evidence="9" key="1">
    <citation type="submission" date="2017-09" db="EMBL/GenBank/DDBJ databases">
        <title>Metaegenomics of thermophilic ammonia-oxidizing enrichment culture.</title>
        <authorList>
            <person name="Kato S."/>
            <person name="Suzuki K."/>
        </authorList>
    </citation>
    <scope>NUCLEOTIDE SEQUENCE [LARGE SCALE GENOMIC DNA]</scope>
</reference>
<evidence type="ECO:0000256" key="1">
    <source>
        <dbReference type="ARBA" id="ARBA00022553"/>
    </source>
</evidence>
<evidence type="ECO:0000256" key="4">
    <source>
        <dbReference type="ARBA" id="ARBA00023125"/>
    </source>
</evidence>
<dbReference type="Gene3D" id="3.40.50.2300">
    <property type="match status" value="1"/>
</dbReference>
<dbReference type="Proteomes" id="UP000236642">
    <property type="component" value="Unassembled WGS sequence"/>
</dbReference>
<dbReference type="AlphaFoldDB" id="A0A2H5Y4N7"/>
<evidence type="ECO:0000313" key="9">
    <source>
        <dbReference type="Proteomes" id="UP000236642"/>
    </source>
</evidence>
<evidence type="ECO:0000256" key="3">
    <source>
        <dbReference type="ARBA" id="ARBA00023015"/>
    </source>
</evidence>
<dbReference type="InterPro" id="IPR050595">
    <property type="entry name" value="Bact_response_regulator"/>
</dbReference>
<dbReference type="InterPro" id="IPR027417">
    <property type="entry name" value="P-loop_NTPase"/>
</dbReference>
<proteinExistence type="predicted"/>
<dbReference type="SMART" id="SM00448">
    <property type="entry name" value="REC"/>
    <property type="match status" value="1"/>
</dbReference>